<evidence type="ECO:0000256" key="3">
    <source>
        <dbReference type="SAM" id="Phobius"/>
    </source>
</evidence>
<proteinExistence type="predicted"/>
<accession>A0ABP7I4I7</accession>
<keyword evidence="3" id="KW-0472">Membrane</keyword>
<evidence type="ECO:0000313" key="4">
    <source>
        <dbReference type="EMBL" id="GAA3810286.1"/>
    </source>
</evidence>
<organism evidence="4 5">
    <name type="scientific">Sphaerisporangium flaviroseum</name>
    <dbReference type="NCBI Taxonomy" id="509199"/>
    <lineage>
        <taxon>Bacteria</taxon>
        <taxon>Bacillati</taxon>
        <taxon>Actinomycetota</taxon>
        <taxon>Actinomycetes</taxon>
        <taxon>Streptosporangiales</taxon>
        <taxon>Streptosporangiaceae</taxon>
        <taxon>Sphaerisporangium</taxon>
    </lineage>
</organism>
<feature type="transmembrane region" description="Helical" evidence="3">
    <location>
        <begin position="272"/>
        <end position="290"/>
    </location>
</feature>
<dbReference type="EMBL" id="BAAAZR010000007">
    <property type="protein sequence ID" value="GAA3810286.1"/>
    <property type="molecule type" value="Genomic_DNA"/>
</dbReference>
<dbReference type="Proteomes" id="UP001500888">
    <property type="component" value="Unassembled WGS sequence"/>
</dbReference>
<evidence type="ECO:0000313" key="5">
    <source>
        <dbReference type="Proteomes" id="UP001500888"/>
    </source>
</evidence>
<reference evidence="5" key="1">
    <citation type="journal article" date="2019" name="Int. J. Syst. Evol. Microbiol.">
        <title>The Global Catalogue of Microorganisms (GCM) 10K type strain sequencing project: providing services to taxonomists for standard genome sequencing and annotation.</title>
        <authorList>
            <consortium name="The Broad Institute Genomics Platform"/>
            <consortium name="The Broad Institute Genome Sequencing Center for Infectious Disease"/>
            <person name="Wu L."/>
            <person name="Ma J."/>
        </authorList>
    </citation>
    <scope>NUCLEOTIDE SEQUENCE [LARGE SCALE GENOMIC DNA]</scope>
    <source>
        <strain evidence="5">JCM 16908</strain>
    </source>
</reference>
<dbReference type="RefSeq" id="WP_344940018.1">
    <property type="nucleotide sequence ID" value="NZ_BAAAZR010000007.1"/>
</dbReference>
<evidence type="ECO:0000256" key="1">
    <source>
        <dbReference type="SAM" id="Coils"/>
    </source>
</evidence>
<protein>
    <recommendedName>
        <fullName evidence="6">DUF3040 domain-containing protein</fullName>
    </recommendedName>
</protein>
<feature type="compositionally biased region" description="Acidic residues" evidence="2">
    <location>
        <begin position="39"/>
        <end position="63"/>
    </location>
</feature>
<comment type="caution">
    <text evidence="4">The sequence shown here is derived from an EMBL/GenBank/DDBJ whole genome shotgun (WGS) entry which is preliminary data.</text>
</comment>
<sequence length="355" mass="38246">MSSAFLYLGIVVMWLCVLVPMWLRRDRHTVDIAELYNEEIDGDGSDGSDGDESDNDSDGEDSGSDGNGFDGEGSDGKDGDTLTDVPVSGVPGARAAIGTDPADDEITMDLLPTAPRTRSDSTAQPGTRSEAAVRPGTRSESVARPGESPIQPGTHNQGKLGGSGHSSASGQEAPAGTPPARQDASGGTVSPELSKESPSGETPSQESSSHETSPSDESLSYEDLHLENPSPTECRRRARVMARRRRWLLWTVLLQIASIVTAAVGVAPWWSVAPAGLLLVSYLAVLRIAVTVDTERRVEAAKARAERERLERIEQERRRELELAAQQAEAEILEFRRRAEPFDQYADRSRRAVGD</sequence>
<feature type="compositionally biased region" description="Low complexity" evidence="2">
    <location>
        <begin position="201"/>
        <end position="218"/>
    </location>
</feature>
<evidence type="ECO:0000256" key="2">
    <source>
        <dbReference type="SAM" id="MobiDB-lite"/>
    </source>
</evidence>
<feature type="coiled-coil region" evidence="1">
    <location>
        <begin position="296"/>
        <end position="338"/>
    </location>
</feature>
<name>A0ABP7I4I7_9ACTN</name>
<feature type="transmembrane region" description="Helical" evidence="3">
    <location>
        <begin position="6"/>
        <end position="23"/>
    </location>
</feature>
<feature type="transmembrane region" description="Helical" evidence="3">
    <location>
        <begin position="247"/>
        <end position="266"/>
    </location>
</feature>
<keyword evidence="5" id="KW-1185">Reference proteome</keyword>
<feature type="region of interest" description="Disordered" evidence="2">
    <location>
        <begin position="39"/>
        <end position="230"/>
    </location>
</feature>
<keyword evidence="1" id="KW-0175">Coiled coil</keyword>
<evidence type="ECO:0008006" key="6">
    <source>
        <dbReference type="Google" id="ProtNLM"/>
    </source>
</evidence>
<keyword evidence="3" id="KW-0812">Transmembrane</keyword>
<keyword evidence="3" id="KW-1133">Transmembrane helix</keyword>
<gene>
    <name evidence="4" type="ORF">GCM10022226_33350</name>
</gene>